<keyword evidence="1" id="KW-1133">Transmembrane helix</keyword>
<comment type="caution">
    <text evidence="2">The sequence shown here is derived from an EMBL/GenBank/DDBJ whole genome shotgun (WGS) entry which is preliminary data.</text>
</comment>
<protein>
    <submittedName>
        <fullName evidence="2">Uncharacterized protein</fullName>
    </submittedName>
</protein>
<gene>
    <name evidence="2" type="ORF">NEISICOT_01258</name>
</gene>
<evidence type="ECO:0000313" key="3">
    <source>
        <dbReference type="Proteomes" id="UP000005365"/>
    </source>
</evidence>
<evidence type="ECO:0000313" key="2">
    <source>
        <dbReference type="EMBL" id="EET44928.1"/>
    </source>
</evidence>
<name>C6M415_NEISI</name>
<keyword evidence="1" id="KW-0472">Membrane</keyword>
<keyword evidence="1" id="KW-0812">Transmembrane</keyword>
<evidence type="ECO:0000256" key="1">
    <source>
        <dbReference type="SAM" id="Phobius"/>
    </source>
</evidence>
<proteinExistence type="predicted"/>
<organism evidence="2 3">
    <name type="scientific">Neisseria sicca ATCC 29256</name>
    <dbReference type="NCBI Taxonomy" id="547045"/>
    <lineage>
        <taxon>Bacteria</taxon>
        <taxon>Pseudomonadati</taxon>
        <taxon>Pseudomonadota</taxon>
        <taxon>Betaproteobacteria</taxon>
        <taxon>Neisseriales</taxon>
        <taxon>Neisseriaceae</taxon>
        <taxon>Neisseria</taxon>
    </lineage>
</organism>
<reference evidence="2" key="1">
    <citation type="submission" date="2009-07" db="EMBL/GenBank/DDBJ databases">
        <authorList>
            <person name="Weinstock G."/>
            <person name="Sodergren E."/>
            <person name="Clifton S."/>
            <person name="Fulton L."/>
            <person name="Fulton B."/>
            <person name="Courtney L."/>
            <person name="Fronick C."/>
            <person name="Harrison M."/>
            <person name="Strong C."/>
            <person name="Farmer C."/>
            <person name="Delahaunty K."/>
            <person name="Markovic C."/>
            <person name="Hall O."/>
            <person name="Minx P."/>
            <person name="Tomlinson C."/>
            <person name="Mitreva M."/>
            <person name="Nelson J."/>
            <person name="Hou S."/>
            <person name="Wollam A."/>
            <person name="Pepin K.H."/>
            <person name="Johnson M."/>
            <person name="Bhonagiri V."/>
            <person name="Nash W.E."/>
            <person name="Warren W."/>
            <person name="Chinwalla A."/>
            <person name="Mardis E.R."/>
            <person name="Wilson R.K."/>
        </authorList>
    </citation>
    <scope>NUCLEOTIDE SEQUENCE [LARGE SCALE GENOMIC DNA]</scope>
    <source>
        <strain evidence="2">ATCC 29256</strain>
    </source>
</reference>
<feature type="transmembrane region" description="Helical" evidence="1">
    <location>
        <begin position="73"/>
        <end position="93"/>
    </location>
</feature>
<sequence>MPTPLCTTRTRWALPPCLIFILIHYKIRQALKPSSNKTQKHTVSHKKGRLKMLHACFQTTFGLKFRCFGVLRLRLALAALIYPTFSTVWQHIIVD</sequence>
<dbReference type="Proteomes" id="UP000005365">
    <property type="component" value="Unassembled WGS sequence"/>
</dbReference>
<dbReference type="AlphaFoldDB" id="C6M415"/>
<keyword evidence="3" id="KW-1185">Reference proteome</keyword>
<accession>C6M415</accession>
<dbReference type="EMBL" id="ACKO02000006">
    <property type="protein sequence ID" value="EET44928.1"/>
    <property type="molecule type" value="Genomic_DNA"/>
</dbReference>